<comment type="subcellular location">
    <subcellularLocation>
        <location evidence="1">Membrane</location>
        <topology evidence="1">Multi-pass membrane protein</topology>
    </subcellularLocation>
</comment>
<dbReference type="InterPro" id="IPR010651">
    <property type="entry name" value="Sugar_transport"/>
</dbReference>
<evidence type="ECO:0000256" key="5">
    <source>
        <dbReference type="ARBA" id="ARBA00023136"/>
    </source>
</evidence>
<evidence type="ECO:0000256" key="4">
    <source>
        <dbReference type="ARBA" id="ARBA00022989"/>
    </source>
</evidence>
<dbReference type="PANTHER" id="PTHR16119">
    <property type="entry name" value="TRANSMEMBRANE PROTEIN 144"/>
    <property type="match status" value="1"/>
</dbReference>
<evidence type="ECO:0000256" key="2">
    <source>
        <dbReference type="ARBA" id="ARBA00005731"/>
    </source>
</evidence>
<keyword evidence="4 6" id="KW-1133">Transmembrane helix</keyword>
<dbReference type="PANTHER" id="PTHR16119:SF17">
    <property type="entry name" value="TRANSMEMBRANE PROTEIN 144"/>
    <property type="match status" value="1"/>
</dbReference>
<dbReference type="Proteomes" id="UP000783686">
    <property type="component" value="Unassembled WGS sequence"/>
</dbReference>
<dbReference type="EMBL" id="CAJFCW020000004">
    <property type="protein sequence ID" value="CAG9114095.1"/>
    <property type="molecule type" value="Genomic_DNA"/>
</dbReference>
<accession>A0A811KY25</accession>
<proteinExistence type="inferred from homology"/>
<dbReference type="InterPro" id="IPR012435">
    <property type="entry name" value="TMEM144"/>
</dbReference>
<dbReference type="AlphaFoldDB" id="A0A811KY25"/>
<dbReference type="EMBL" id="CAJFDH010000004">
    <property type="protein sequence ID" value="CAD5220740.1"/>
    <property type="molecule type" value="Genomic_DNA"/>
</dbReference>
<dbReference type="OrthoDB" id="426527at2759"/>
<evidence type="ECO:0000256" key="3">
    <source>
        <dbReference type="ARBA" id="ARBA00022692"/>
    </source>
</evidence>
<feature type="transmembrane region" description="Helical" evidence="6">
    <location>
        <begin position="273"/>
        <end position="294"/>
    </location>
</feature>
<feature type="transmembrane region" description="Helical" evidence="6">
    <location>
        <begin position="306"/>
        <end position="323"/>
    </location>
</feature>
<feature type="transmembrane region" description="Helical" evidence="6">
    <location>
        <begin position="242"/>
        <end position="261"/>
    </location>
</feature>
<dbReference type="Proteomes" id="UP000614601">
    <property type="component" value="Unassembled WGS sequence"/>
</dbReference>
<name>A0A811KY25_9BILA</name>
<keyword evidence="5 6" id="KW-0472">Membrane</keyword>
<reference evidence="7" key="1">
    <citation type="submission" date="2020-09" db="EMBL/GenBank/DDBJ databases">
        <authorList>
            <person name="Kikuchi T."/>
        </authorList>
    </citation>
    <scope>NUCLEOTIDE SEQUENCE</scope>
    <source>
        <strain evidence="7">SH1</strain>
    </source>
</reference>
<feature type="transmembrane region" description="Helical" evidence="6">
    <location>
        <begin position="38"/>
        <end position="54"/>
    </location>
</feature>
<feature type="transmembrane region" description="Helical" evidence="6">
    <location>
        <begin position="200"/>
        <end position="222"/>
    </location>
</feature>
<evidence type="ECO:0000313" key="7">
    <source>
        <dbReference type="EMBL" id="CAD5220740.1"/>
    </source>
</evidence>
<feature type="transmembrane region" description="Helical" evidence="6">
    <location>
        <begin position="332"/>
        <end position="352"/>
    </location>
</feature>
<evidence type="ECO:0000256" key="6">
    <source>
        <dbReference type="SAM" id="Phobius"/>
    </source>
</evidence>
<comment type="caution">
    <text evidence="7">The sequence shown here is derived from an EMBL/GenBank/DDBJ whole genome shotgun (WGS) entry which is preliminary data.</text>
</comment>
<feature type="transmembrane region" description="Helical" evidence="6">
    <location>
        <begin position="6"/>
        <end position="26"/>
    </location>
</feature>
<feature type="transmembrane region" description="Helical" evidence="6">
    <location>
        <begin position="123"/>
        <end position="142"/>
    </location>
</feature>
<evidence type="ECO:0008006" key="9">
    <source>
        <dbReference type="Google" id="ProtNLM"/>
    </source>
</evidence>
<keyword evidence="8" id="KW-1185">Reference proteome</keyword>
<evidence type="ECO:0000256" key="1">
    <source>
        <dbReference type="ARBA" id="ARBA00004141"/>
    </source>
</evidence>
<sequence length="355" mass="38638">MDATFFIGISECLVSTILYGSAFVPIKPFYFGDGVYSLQVRSIAVLMLGISIAVARGVFYFYPVVMIGGAFWTIANLIVLPCIGELGLAVTVLLYSFTNCLTNWATGYYGLFGTNPRPPTVAWLNYIGLLFLLIGGVLIAFIRSSPKKQTATVTTSSSVEAFVEIESKKTVDSLPEFTQIEKPVIEESEKTALTPKTRRLIAVSFSLLAGFFYGENVTPVVYVQDHLEIYPDAPQDGLSYCLSHYTGIFLTASLIFFTYSVAKKNKPFVSAELTVPSFLSGFIWGTAQTLFIVATKHLSQSVCGPIGAIFPGCIASCWSLFYFKEIQGTRSVIMLILSITVTGLGASCIAISKNL</sequence>
<evidence type="ECO:0000313" key="8">
    <source>
        <dbReference type="Proteomes" id="UP000614601"/>
    </source>
</evidence>
<dbReference type="Pfam" id="PF07857">
    <property type="entry name" value="TMEM144"/>
    <property type="match status" value="1"/>
</dbReference>
<keyword evidence="3 6" id="KW-0812">Transmembrane</keyword>
<organism evidence="7 8">
    <name type="scientific">Bursaphelenchus okinawaensis</name>
    <dbReference type="NCBI Taxonomy" id="465554"/>
    <lineage>
        <taxon>Eukaryota</taxon>
        <taxon>Metazoa</taxon>
        <taxon>Ecdysozoa</taxon>
        <taxon>Nematoda</taxon>
        <taxon>Chromadorea</taxon>
        <taxon>Rhabditida</taxon>
        <taxon>Tylenchina</taxon>
        <taxon>Tylenchomorpha</taxon>
        <taxon>Aphelenchoidea</taxon>
        <taxon>Aphelenchoididae</taxon>
        <taxon>Bursaphelenchus</taxon>
    </lineage>
</organism>
<dbReference type="GO" id="GO:0015144">
    <property type="term" value="F:carbohydrate transmembrane transporter activity"/>
    <property type="evidence" value="ECO:0007669"/>
    <property type="project" value="InterPro"/>
</dbReference>
<dbReference type="GO" id="GO:0016020">
    <property type="term" value="C:membrane"/>
    <property type="evidence" value="ECO:0007669"/>
    <property type="project" value="UniProtKB-SubCell"/>
</dbReference>
<comment type="similarity">
    <text evidence="2">Belongs to the TMEM144 family.</text>
</comment>
<gene>
    <name evidence="7" type="ORF">BOKJ2_LOCUS9095</name>
</gene>
<protein>
    <recommendedName>
        <fullName evidence="9">Transmembrane protein 144</fullName>
    </recommendedName>
</protein>